<proteinExistence type="predicted"/>
<reference evidence="2" key="1">
    <citation type="journal article" date="2019" name="Sci. Rep.">
        <title>Draft genome of Tanacetum cinerariifolium, the natural source of mosquito coil.</title>
        <authorList>
            <person name="Yamashiro T."/>
            <person name="Shiraishi A."/>
            <person name="Satake H."/>
            <person name="Nakayama K."/>
        </authorList>
    </citation>
    <scope>NUCLEOTIDE SEQUENCE</scope>
</reference>
<feature type="region of interest" description="Disordered" evidence="1">
    <location>
        <begin position="453"/>
        <end position="484"/>
    </location>
</feature>
<evidence type="ECO:0008006" key="3">
    <source>
        <dbReference type="Google" id="ProtNLM"/>
    </source>
</evidence>
<organism evidence="2">
    <name type="scientific">Tanacetum cinerariifolium</name>
    <name type="common">Dalmatian daisy</name>
    <name type="synonym">Chrysanthemum cinerariifolium</name>
    <dbReference type="NCBI Taxonomy" id="118510"/>
    <lineage>
        <taxon>Eukaryota</taxon>
        <taxon>Viridiplantae</taxon>
        <taxon>Streptophyta</taxon>
        <taxon>Embryophyta</taxon>
        <taxon>Tracheophyta</taxon>
        <taxon>Spermatophyta</taxon>
        <taxon>Magnoliopsida</taxon>
        <taxon>eudicotyledons</taxon>
        <taxon>Gunneridae</taxon>
        <taxon>Pentapetalae</taxon>
        <taxon>asterids</taxon>
        <taxon>campanulids</taxon>
        <taxon>Asterales</taxon>
        <taxon>Asteraceae</taxon>
        <taxon>Asteroideae</taxon>
        <taxon>Anthemideae</taxon>
        <taxon>Anthemidinae</taxon>
        <taxon>Tanacetum</taxon>
    </lineage>
</organism>
<gene>
    <name evidence="2" type="ORF">Tci_320827</name>
</gene>
<dbReference type="EMBL" id="BKCJ010111280">
    <property type="protein sequence ID" value="GEX48852.1"/>
    <property type="molecule type" value="Genomic_DNA"/>
</dbReference>
<comment type="caution">
    <text evidence="2">The sequence shown here is derived from an EMBL/GenBank/DDBJ whole genome shotgun (WGS) entry which is preliminary data.</text>
</comment>
<accession>A0A699H4J7</accession>
<evidence type="ECO:0000313" key="2">
    <source>
        <dbReference type="EMBL" id="GEX48852.1"/>
    </source>
</evidence>
<sequence>VSAESSVDCPPITYSFCGNSFEFGRKDFYLITGFLFGKLPKKLTKNERESKKDKEKVVEPPKNKKKPVKSSKKKNKADEQSPKKMTTYNVYGFVWSLKDPNVIPRGISWSIIEKFHKWDCSRLFAQCHHDSIKTYSVGEVLVLDVEQEKNLICPMIDTADETSQLDLNIQSDDHAQDLNSAYQDMDKDSNIHCEEHVEEQNSMFQDMDKESNIHSHDTVKQQNSPNICKEHVLAEFDAIKATVDIIDKREGEVSTSCLEKELDIVKDRIVVLEKCFKLSIECFPSRSYILGKASGFIYAESQDKYSVSQLLQLVSNEKYGPVFDCTQLDVDTPIDWSLPNSNEQFSQSYICGFVGFNDMLDPRCKDHQLNDNVLIGLVKPGDMMCGEVNKYKDKLDKTLHGSFGFDDMLDPGSKDLVKPVDMMCGEDNISDDRLDEMVAGGIIIDRSTLQSSPPLNAMEYQEPKPTDKMDPRCKDQPLNDNVPKGLVKLDDMMSSEDNISDYKLDETVAGGVIVHRDTHLEPHQIDKVDAAAFFDVQLDRVQSPKNPSLINNVEDLSRPPNSHNRKVTLPAYFDNIYHLPTKTTHIFSWNKTGHSVEHDFYLTLLGCSTRGWLFDKPDDDWAIAGPYFYALVTWGEVPFWPANGVKCHVPWTEADWSRWASDRAQRLVEKMRLAFEAVIPTYLDECVVLKAKCISIENYKNLAISTDLDPTHVMLAYREHMVDYL</sequence>
<dbReference type="AlphaFoldDB" id="A0A699H4J7"/>
<evidence type="ECO:0000256" key="1">
    <source>
        <dbReference type="SAM" id="MobiDB-lite"/>
    </source>
</evidence>
<feature type="compositionally biased region" description="Basic and acidic residues" evidence="1">
    <location>
        <begin position="461"/>
        <end position="477"/>
    </location>
</feature>
<protein>
    <recommendedName>
        <fullName evidence="3">Ulp1 protease family, C-terminal catalytic domain-containing protein</fullName>
    </recommendedName>
</protein>
<feature type="compositionally biased region" description="Basic residues" evidence="1">
    <location>
        <begin position="63"/>
        <end position="75"/>
    </location>
</feature>
<name>A0A699H4J7_TANCI</name>
<feature type="non-terminal residue" evidence="2">
    <location>
        <position position="1"/>
    </location>
</feature>
<feature type="region of interest" description="Disordered" evidence="1">
    <location>
        <begin position="45"/>
        <end position="81"/>
    </location>
</feature>
<feature type="compositionally biased region" description="Basic and acidic residues" evidence="1">
    <location>
        <begin position="45"/>
        <end position="62"/>
    </location>
</feature>